<dbReference type="Proteomes" id="UP000192596">
    <property type="component" value="Unassembled WGS sequence"/>
</dbReference>
<name>A0A1V8SEI6_9PEZI</name>
<keyword evidence="2" id="KW-1185">Reference proteome</keyword>
<reference evidence="2" key="1">
    <citation type="submission" date="2017-03" db="EMBL/GenBank/DDBJ databases">
        <title>Genomes of endolithic fungi from Antarctica.</title>
        <authorList>
            <person name="Coleine C."/>
            <person name="Masonjones S."/>
            <person name="Stajich J.E."/>
        </authorList>
    </citation>
    <scope>NUCLEOTIDE SEQUENCE [LARGE SCALE GENOMIC DNA]</scope>
    <source>
        <strain evidence="2">CCFEE 5527</strain>
    </source>
</reference>
<evidence type="ECO:0000313" key="2">
    <source>
        <dbReference type="Proteomes" id="UP000192596"/>
    </source>
</evidence>
<organism evidence="1 2">
    <name type="scientific">Cryoendolithus antarcticus</name>
    <dbReference type="NCBI Taxonomy" id="1507870"/>
    <lineage>
        <taxon>Eukaryota</taxon>
        <taxon>Fungi</taxon>
        <taxon>Dikarya</taxon>
        <taxon>Ascomycota</taxon>
        <taxon>Pezizomycotina</taxon>
        <taxon>Dothideomycetes</taxon>
        <taxon>Dothideomycetidae</taxon>
        <taxon>Cladosporiales</taxon>
        <taxon>Cladosporiaceae</taxon>
        <taxon>Cryoendolithus</taxon>
    </lineage>
</organism>
<dbReference type="InParanoid" id="A0A1V8SEI6"/>
<sequence>MHTTWRPEPLVPVYFANLRPFAFVIEPDEPENKELPGDEILGSMSMRIDGRINWDWETASLRRQAEIEPWTPQYAQHFSRHIEGRCACSERLDTTRNVMPLSPSPVRAKIRRIRNERTGGK</sequence>
<dbReference type="EMBL" id="NAJO01000053">
    <property type="protein sequence ID" value="OQN97566.1"/>
    <property type="molecule type" value="Genomic_DNA"/>
</dbReference>
<evidence type="ECO:0000313" key="1">
    <source>
        <dbReference type="EMBL" id="OQN97566.1"/>
    </source>
</evidence>
<dbReference type="AlphaFoldDB" id="A0A1V8SEI6"/>
<proteinExistence type="predicted"/>
<accession>A0A1V8SEI6</accession>
<gene>
    <name evidence="1" type="ORF">B0A48_16720</name>
</gene>
<comment type="caution">
    <text evidence="1">The sequence shown here is derived from an EMBL/GenBank/DDBJ whole genome shotgun (WGS) entry which is preliminary data.</text>
</comment>
<protein>
    <submittedName>
        <fullName evidence="1">Uncharacterized protein</fullName>
    </submittedName>
</protein>